<reference evidence="1 2" key="1">
    <citation type="submission" date="2019-08" db="EMBL/GenBank/DDBJ databases">
        <title>The genome of the soybean aphid Biotype 1, its phylome, world population structure and adaptation to the North American continent.</title>
        <authorList>
            <person name="Giordano R."/>
            <person name="Donthu R.K."/>
            <person name="Hernandez A.G."/>
            <person name="Wright C.L."/>
            <person name="Zimin A.V."/>
        </authorList>
    </citation>
    <scope>NUCLEOTIDE SEQUENCE [LARGE SCALE GENOMIC DNA]</scope>
    <source>
        <tissue evidence="1">Whole aphids</tissue>
    </source>
</reference>
<dbReference type="PROSITE" id="PS51257">
    <property type="entry name" value="PROKAR_LIPOPROTEIN"/>
    <property type="match status" value="1"/>
</dbReference>
<dbReference type="EMBL" id="VYZN01000014">
    <property type="protein sequence ID" value="KAE9539816.1"/>
    <property type="molecule type" value="Genomic_DNA"/>
</dbReference>
<sequence length="179" mass="20907">MEIEYRDKSYVVTWIFGLSCIHDDNQTEQKKIPTNAFTKFEIIERDRPSTIALNQNALFKFQFGSRAKYAKFHKLHRKFQNQTRNITFSSLQKNLSWCPTRKRYCSFFLHAIQYSQLTADVLTFDTCSTFIQPQLSGIKPTNAKPWGNWSQRLKASNDFRAGQKVPGGVMITEYGRFNV</sequence>
<name>A0A6G0TWY7_APHGL</name>
<organism evidence="1 2">
    <name type="scientific">Aphis glycines</name>
    <name type="common">Soybean aphid</name>
    <dbReference type="NCBI Taxonomy" id="307491"/>
    <lineage>
        <taxon>Eukaryota</taxon>
        <taxon>Metazoa</taxon>
        <taxon>Ecdysozoa</taxon>
        <taxon>Arthropoda</taxon>
        <taxon>Hexapoda</taxon>
        <taxon>Insecta</taxon>
        <taxon>Pterygota</taxon>
        <taxon>Neoptera</taxon>
        <taxon>Paraneoptera</taxon>
        <taxon>Hemiptera</taxon>
        <taxon>Sternorrhyncha</taxon>
        <taxon>Aphidomorpha</taxon>
        <taxon>Aphidoidea</taxon>
        <taxon>Aphididae</taxon>
        <taxon>Aphidini</taxon>
        <taxon>Aphis</taxon>
        <taxon>Aphis</taxon>
    </lineage>
</organism>
<keyword evidence="2" id="KW-1185">Reference proteome</keyword>
<evidence type="ECO:0000313" key="1">
    <source>
        <dbReference type="EMBL" id="KAE9539816.1"/>
    </source>
</evidence>
<dbReference type="AlphaFoldDB" id="A0A6G0TWY7"/>
<dbReference type="Proteomes" id="UP000475862">
    <property type="component" value="Unassembled WGS sequence"/>
</dbReference>
<comment type="caution">
    <text evidence="1">The sequence shown here is derived from an EMBL/GenBank/DDBJ whole genome shotgun (WGS) entry which is preliminary data.</text>
</comment>
<protein>
    <submittedName>
        <fullName evidence="1">Uncharacterized protein</fullName>
    </submittedName>
</protein>
<proteinExistence type="predicted"/>
<evidence type="ECO:0000313" key="2">
    <source>
        <dbReference type="Proteomes" id="UP000475862"/>
    </source>
</evidence>
<accession>A0A6G0TWY7</accession>
<gene>
    <name evidence="1" type="ORF">AGLY_005068</name>
</gene>